<dbReference type="InterPro" id="IPR037914">
    <property type="entry name" value="SpoVT-AbrB_sf"/>
</dbReference>
<keyword evidence="11" id="KW-1185">Reference proteome</keyword>
<protein>
    <recommendedName>
        <fullName evidence="1 7">Transcriptional regulator MraZ</fullName>
    </recommendedName>
</protein>
<accession>A0A1X0YBB0</accession>
<sequence length="151" mass="16982">MVTFRGKFYNTIDPKGRASIPAKFRDELAAAYGDNRLVLTEGDGGIVCYPVPQWEEIVARIDALPPTQDREDLYMTTVSPAVECSFDKQGRVQLSHSLREHAGLVGEVRDFVAIGLNNKILLMNRNQHAAQRAEAQERLKQKPEVRYNLGL</sequence>
<dbReference type="CDD" id="cd16321">
    <property type="entry name" value="MraZ_C"/>
    <property type="match status" value="1"/>
</dbReference>
<accession>A0A2K2H9R0</accession>
<dbReference type="InterPro" id="IPR003444">
    <property type="entry name" value="MraZ"/>
</dbReference>
<name>A0A1X0YBB0_9BACT</name>
<organism evidence="9 11">
    <name type="scientific">Geothermobacter hydrogeniphilus</name>
    <dbReference type="NCBI Taxonomy" id="1969733"/>
    <lineage>
        <taxon>Bacteria</taxon>
        <taxon>Pseudomonadati</taxon>
        <taxon>Thermodesulfobacteriota</taxon>
        <taxon>Desulfuromonadia</taxon>
        <taxon>Desulfuromonadales</taxon>
        <taxon>Geothermobacteraceae</taxon>
        <taxon>Geothermobacter</taxon>
    </lineage>
</organism>
<comment type="caution">
    <text evidence="9">The sequence shown here is derived from an EMBL/GenBank/DDBJ whole genome shotgun (WGS) entry which is preliminary data.</text>
</comment>
<proteinExistence type="inferred from homology"/>
<comment type="similarity">
    <text evidence="7">Belongs to the MraZ family.</text>
</comment>
<gene>
    <name evidence="7" type="primary">mraZ</name>
    <name evidence="9" type="ORF">B5V00_04005</name>
    <name evidence="10" type="ORF">C2E25_09060</name>
</gene>
<dbReference type="PROSITE" id="PS51740">
    <property type="entry name" value="SPOVT_ABRB"/>
    <property type="match status" value="2"/>
</dbReference>
<dbReference type="STRING" id="1969733.B5V00_04005"/>
<dbReference type="AlphaFoldDB" id="A0A1X0YBB0"/>
<dbReference type="CDD" id="cd16320">
    <property type="entry name" value="MraZ_N"/>
    <property type="match status" value="1"/>
</dbReference>
<evidence type="ECO:0000256" key="4">
    <source>
        <dbReference type="ARBA" id="ARBA00023015"/>
    </source>
</evidence>
<dbReference type="InterPro" id="IPR007159">
    <property type="entry name" value="SpoVT-AbrB_dom"/>
</dbReference>
<dbReference type="OrthoDB" id="9807753at2"/>
<dbReference type="Proteomes" id="UP000193136">
    <property type="component" value="Unassembled WGS sequence"/>
</dbReference>
<comment type="subcellular location">
    <subcellularLocation>
        <location evidence="7">Cytoplasm</location>
        <location evidence="7">Nucleoid</location>
    </subcellularLocation>
</comment>
<comment type="subunit">
    <text evidence="7">Forms oligomers.</text>
</comment>
<dbReference type="InterPro" id="IPR035644">
    <property type="entry name" value="MraZ_C"/>
</dbReference>
<dbReference type="GO" id="GO:0003700">
    <property type="term" value="F:DNA-binding transcription factor activity"/>
    <property type="evidence" value="ECO:0007669"/>
    <property type="project" value="UniProtKB-UniRule"/>
</dbReference>
<evidence type="ECO:0000313" key="12">
    <source>
        <dbReference type="Proteomes" id="UP000236340"/>
    </source>
</evidence>
<dbReference type="Pfam" id="PF02381">
    <property type="entry name" value="MraZ"/>
    <property type="match status" value="2"/>
</dbReference>
<evidence type="ECO:0000313" key="9">
    <source>
        <dbReference type="EMBL" id="ORJ62458.1"/>
    </source>
</evidence>
<keyword evidence="4 7" id="KW-0805">Transcription regulation</keyword>
<evidence type="ECO:0000256" key="7">
    <source>
        <dbReference type="HAMAP-Rule" id="MF_01008"/>
    </source>
</evidence>
<dbReference type="EMBL" id="NAAD01000003">
    <property type="protein sequence ID" value="ORJ62458.1"/>
    <property type="molecule type" value="Genomic_DNA"/>
</dbReference>
<reference evidence="10 12" key="2">
    <citation type="journal article" date="2018" name="Genome Announc.">
        <title>Genome Sequence of Geothermobacter sp. HR-1 Iron Reducer from the Loihi Seamount.</title>
        <authorList>
            <person name="Smith H."/>
            <person name="Abuyen K."/>
            <person name="Tremblay J."/>
            <person name="Savalia P."/>
            <person name="Perez-Rodriguez I."/>
            <person name="Emerson D."/>
            <person name="Tully B."/>
            <person name="Amend J."/>
        </authorList>
    </citation>
    <scope>NUCLEOTIDE SEQUENCE [LARGE SCALE GENOMIC DNA]</scope>
    <source>
        <strain evidence="10 12">HR-1</strain>
    </source>
</reference>
<dbReference type="GO" id="GO:0000976">
    <property type="term" value="F:transcription cis-regulatory region binding"/>
    <property type="evidence" value="ECO:0007669"/>
    <property type="project" value="TreeGrafter"/>
</dbReference>
<evidence type="ECO:0000256" key="2">
    <source>
        <dbReference type="ARBA" id="ARBA00022490"/>
    </source>
</evidence>
<dbReference type="InterPro" id="IPR038619">
    <property type="entry name" value="MraZ_sf"/>
</dbReference>
<evidence type="ECO:0000313" key="11">
    <source>
        <dbReference type="Proteomes" id="UP000193136"/>
    </source>
</evidence>
<dbReference type="PANTHER" id="PTHR34701:SF1">
    <property type="entry name" value="TRANSCRIPTIONAL REGULATOR MRAZ"/>
    <property type="match status" value="1"/>
</dbReference>
<dbReference type="GO" id="GO:2000143">
    <property type="term" value="P:negative regulation of DNA-templated transcription initiation"/>
    <property type="evidence" value="ECO:0007669"/>
    <property type="project" value="TreeGrafter"/>
</dbReference>
<evidence type="ECO:0000256" key="3">
    <source>
        <dbReference type="ARBA" id="ARBA00022737"/>
    </source>
</evidence>
<evidence type="ECO:0000256" key="5">
    <source>
        <dbReference type="ARBA" id="ARBA00023125"/>
    </source>
</evidence>
<dbReference type="InterPro" id="IPR020603">
    <property type="entry name" value="MraZ_dom"/>
</dbReference>
<evidence type="ECO:0000256" key="1">
    <source>
        <dbReference type="ARBA" id="ARBA00013860"/>
    </source>
</evidence>
<keyword evidence="6 7" id="KW-0804">Transcription</keyword>
<dbReference type="GO" id="GO:0009295">
    <property type="term" value="C:nucleoid"/>
    <property type="evidence" value="ECO:0007669"/>
    <property type="project" value="UniProtKB-SubCell"/>
</dbReference>
<keyword evidence="5 7" id="KW-0238">DNA-binding</keyword>
<evidence type="ECO:0000313" key="10">
    <source>
        <dbReference type="EMBL" id="PNU20055.1"/>
    </source>
</evidence>
<dbReference type="RefSeq" id="WP_085009471.1">
    <property type="nucleotide sequence ID" value="NZ_NAAD01000003.1"/>
</dbReference>
<evidence type="ECO:0000256" key="6">
    <source>
        <dbReference type="ARBA" id="ARBA00023163"/>
    </source>
</evidence>
<evidence type="ECO:0000259" key="8">
    <source>
        <dbReference type="PROSITE" id="PS51740"/>
    </source>
</evidence>
<dbReference type="SUPFAM" id="SSF89447">
    <property type="entry name" value="AbrB/MazE/MraZ-like"/>
    <property type="match status" value="1"/>
</dbReference>
<dbReference type="HAMAP" id="MF_01008">
    <property type="entry name" value="MraZ"/>
    <property type="match status" value="1"/>
</dbReference>
<keyword evidence="2 7" id="KW-0963">Cytoplasm</keyword>
<dbReference type="GO" id="GO:0005737">
    <property type="term" value="C:cytoplasm"/>
    <property type="evidence" value="ECO:0007669"/>
    <property type="project" value="UniProtKB-UniRule"/>
</dbReference>
<keyword evidence="3" id="KW-0677">Repeat</keyword>
<dbReference type="InterPro" id="IPR035642">
    <property type="entry name" value="MraZ_N"/>
</dbReference>
<feature type="domain" description="SpoVT-AbrB" evidence="8">
    <location>
        <begin position="81"/>
        <end position="127"/>
    </location>
</feature>
<dbReference type="Proteomes" id="UP000236340">
    <property type="component" value="Unassembled WGS sequence"/>
</dbReference>
<feature type="domain" description="SpoVT-AbrB" evidence="8">
    <location>
        <begin position="7"/>
        <end position="53"/>
    </location>
</feature>
<reference evidence="9 11" key="1">
    <citation type="submission" date="2017-03" db="EMBL/GenBank/DDBJ databases">
        <title>Genome sequence of Geothermobacter sp. EPR-M, Deep-Sea Iron Reducer.</title>
        <authorList>
            <person name="Tully B."/>
            <person name="Savalia P."/>
            <person name="Abuyen K."/>
            <person name="Baughan C."/>
            <person name="Romero E."/>
            <person name="Ronkowski C."/>
            <person name="Torres B."/>
            <person name="Tremblay J."/>
            <person name="Trujillo A."/>
            <person name="Tyler M."/>
            <person name="Perez-Rodriguez I."/>
            <person name="Amend J."/>
        </authorList>
    </citation>
    <scope>NUCLEOTIDE SEQUENCE [LARGE SCALE GENOMIC DNA]</scope>
    <source>
        <strain evidence="9 11">EPR-M</strain>
    </source>
</reference>
<dbReference type="PANTHER" id="PTHR34701">
    <property type="entry name" value="TRANSCRIPTIONAL REGULATOR MRAZ"/>
    <property type="match status" value="1"/>
</dbReference>
<dbReference type="Gene3D" id="3.40.1550.20">
    <property type="entry name" value="Transcriptional regulator MraZ domain"/>
    <property type="match status" value="1"/>
</dbReference>
<dbReference type="EMBL" id="PPFX01000018">
    <property type="protein sequence ID" value="PNU20055.1"/>
    <property type="molecule type" value="Genomic_DNA"/>
</dbReference>